<reference evidence="2" key="1">
    <citation type="submission" date="2014-05" db="EMBL/GenBank/DDBJ databases">
        <authorList>
            <person name="Kube M."/>
        </authorList>
    </citation>
    <scope>NUCLEOTIDE SEQUENCE [LARGE SCALE GENOMIC DNA]</scope>
</reference>
<dbReference type="AlphaFoldDB" id="A0A061A9R0"/>
<dbReference type="InterPro" id="IPR032710">
    <property type="entry name" value="NTF2-like_dom_sf"/>
</dbReference>
<dbReference type="KEGG" id="aoc:Aocu_05670"/>
<gene>
    <name evidence="1" type="ORF">Aocu_05670</name>
</gene>
<proteinExistence type="predicted"/>
<evidence type="ECO:0000313" key="2">
    <source>
        <dbReference type="Proteomes" id="UP000032434"/>
    </source>
</evidence>
<protein>
    <submittedName>
        <fullName evidence="1">NTF2-like protein</fullName>
    </submittedName>
</protein>
<dbReference type="Proteomes" id="UP000032434">
    <property type="component" value="Chromosome 1"/>
</dbReference>
<dbReference type="OrthoDB" id="6692273at2"/>
<dbReference type="EMBL" id="LK028559">
    <property type="protein sequence ID" value="CDR30640.1"/>
    <property type="molecule type" value="Genomic_DNA"/>
</dbReference>
<sequence>MKIEVMFHCGNAPKMERVIDLTIALSKKDIDAVKTHVREDFTWRIVGENHIVKLDQLSQILITKPQILELTVENALSHGKGAMCEGVITFDNGLTYVFCNVVQFVNTASDALIKEAHTYFIKA</sequence>
<dbReference type="HOGENOM" id="CLU_147287_2_2_14"/>
<dbReference type="Gene3D" id="3.10.450.50">
    <property type="match status" value="1"/>
</dbReference>
<evidence type="ECO:0000313" key="1">
    <source>
        <dbReference type="EMBL" id="CDR30640.1"/>
    </source>
</evidence>
<name>A0A061A9R0_9MOLU</name>
<keyword evidence="2" id="KW-1185">Reference proteome</keyword>
<dbReference type="SUPFAM" id="SSF54427">
    <property type="entry name" value="NTF2-like"/>
    <property type="match status" value="1"/>
</dbReference>
<dbReference type="PATRIC" id="fig|35623.3.peg.567"/>
<dbReference type="RefSeq" id="WP_045749165.1">
    <property type="nucleotide sequence ID" value="NZ_FUZK01000003.1"/>
</dbReference>
<dbReference type="InParanoid" id="A0A061A9R0"/>
<accession>A0A061A9R0</accession>
<organism evidence="1 2">
    <name type="scientific">Acholeplasma oculi</name>
    <dbReference type="NCBI Taxonomy" id="35623"/>
    <lineage>
        <taxon>Bacteria</taxon>
        <taxon>Bacillati</taxon>
        <taxon>Mycoplasmatota</taxon>
        <taxon>Mollicutes</taxon>
        <taxon>Acholeplasmatales</taxon>
        <taxon>Acholeplasmataceae</taxon>
        <taxon>Acholeplasma</taxon>
    </lineage>
</organism>